<sequence>FTPSEIADIRAVIASGEHPTCAAVAREVCRRLNWRKPDDGLKQSSCRSALSRMERDGLVRLPPRMRGQSRAYTPTRTAAGDPGPLLEGSRGDLGRLRIVRVRPGDDSHLWNEVIARHHYLGYRPLVGAQLRYLVYAEQRLLAALGFAAAAWRVLDRDDFIGWN</sequence>
<comment type="caution">
    <text evidence="2">The sequence shown here is derived from an EMBL/GenBank/DDBJ whole genome shotgun (WGS) entry which is preliminary data.</text>
</comment>
<evidence type="ECO:0000256" key="1">
    <source>
        <dbReference type="SAM" id="MobiDB-lite"/>
    </source>
</evidence>
<name>T0YKS7_9ZZZZ</name>
<evidence type="ECO:0000313" key="2">
    <source>
        <dbReference type="EMBL" id="EQD32527.1"/>
    </source>
</evidence>
<gene>
    <name evidence="2" type="ORF">B1A_19464</name>
</gene>
<dbReference type="EMBL" id="AUZX01014357">
    <property type="protein sequence ID" value="EQD32527.1"/>
    <property type="molecule type" value="Genomic_DNA"/>
</dbReference>
<organism evidence="2">
    <name type="scientific">mine drainage metagenome</name>
    <dbReference type="NCBI Taxonomy" id="410659"/>
    <lineage>
        <taxon>unclassified sequences</taxon>
        <taxon>metagenomes</taxon>
        <taxon>ecological metagenomes</taxon>
    </lineage>
</organism>
<reference evidence="2" key="2">
    <citation type="journal article" date="2014" name="ISME J.">
        <title>Microbial stratification in low pH oxic and suboxic macroscopic growths along an acid mine drainage.</title>
        <authorList>
            <person name="Mendez-Garcia C."/>
            <person name="Mesa V."/>
            <person name="Sprenger R.R."/>
            <person name="Richter M."/>
            <person name="Diez M.S."/>
            <person name="Solano J."/>
            <person name="Bargiela R."/>
            <person name="Golyshina O.V."/>
            <person name="Manteca A."/>
            <person name="Ramos J.L."/>
            <person name="Gallego J.R."/>
            <person name="Llorente I."/>
            <person name="Martins Dos Santos V.A."/>
            <person name="Jensen O.N."/>
            <person name="Pelaez A.I."/>
            <person name="Sanchez J."/>
            <person name="Ferrer M."/>
        </authorList>
    </citation>
    <scope>NUCLEOTIDE SEQUENCE</scope>
</reference>
<dbReference type="Pfam" id="PF14236">
    <property type="entry name" value="DruA"/>
    <property type="match status" value="1"/>
</dbReference>
<protein>
    <submittedName>
        <fullName evidence="2">Uncharacterized protein</fullName>
    </submittedName>
</protein>
<feature type="non-terminal residue" evidence="2">
    <location>
        <position position="1"/>
    </location>
</feature>
<dbReference type="AlphaFoldDB" id="T0YKS7"/>
<reference evidence="2" key="1">
    <citation type="submission" date="2013-08" db="EMBL/GenBank/DDBJ databases">
        <authorList>
            <person name="Mendez C."/>
            <person name="Richter M."/>
            <person name="Ferrer M."/>
            <person name="Sanchez J."/>
        </authorList>
    </citation>
    <scope>NUCLEOTIDE SEQUENCE</scope>
</reference>
<proteinExistence type="predicted"/>
<feature type="region of interest" description="Disordered" evidence="1">
    <location>
        <begin position="65"/>
        <end position="84"/>
    </location>
</feature>
<feature type="non-terminal residue" evidence="2">
    <location>
        <position position="163"/>
    </location>
</feature>
<dbReference type="InterPro" id="IPR025639">
    <property type="entry name" value="DruA"/>
</dbReference>
<accession>T0YKS7</accession>